<sequence>MRVRAMAVSLSTMTNWTMGALMIGIPKLFPYLNINGVFFLFAALCSCAGVFVYYFCPETKNILLEDIEFLFHQHKHCDVEEDATTVKTPVDKDL</sequence>
<reference evidence="6 7" key="1">
    <citation type="submission" date="2019-06" db="EMBL/GenBank/DDBJ databases">
        <title>Genomics analysis of Aphanomyces spp. identifies a new class of oomycete effector associated with host adaptation.</title>
        <authorList>
            <person name="Gaulin E."/>
        </authorList>
    </citation>
    <scope>NUCLEOTIDE SEQUENCE [LARGE SCALE GENOMIC DNA]</scope>
    <source>
        <strain evidence="6 7">E</strain>
    </source>
</reference>
<dbReference type="SUPFAM" id="SSF103473">
    <property type="entry name" value="MFS general substrate transporter"/>
    <property type="match status" value="1"/>
</dbReference>
<dbReference type="InterPro" id="IPR036259">
    <property type="entry name" value="MFS_trans_sf"/>
</dbReference>
<keyword evidence="2 5" id="KW-0812">Transmembrane</keyword>
<dbReference type="PANTHER" id="PTHR48022">
    <property type="entry name" value="PLASTIDIC GLUCOSE TRANSPORTER 4"/>
    <property type="match status" value="1"/>
</dbReference>
<dbReference type="VEuPathDB" id="FungiDB:H257_13472"/>
<keyword evidence="3 5" id="KW-1133">Transmembrane helix</keyword>
<evidence type="ECO:0000256" key="4">
    <source>
        <dbReference type="ARBA" id="ARBA00023136"/>
    </source>
</evidence>
<gene>
    <name evidence="6" type="ORF">AaE_001292</name>
</gene>
<proteinExistence type="predicted"/>
<evidence type="ECO:0000313" key="6">
    <source>
        <dbReference type="EMBL" id="KAF0775008.1"/>
    </source>
</evidence>
<dbReference type="GO" id="GO:0016020">
    <property type="term" value="C:membrane"/>
    <property type="evidence" value="ECO:0007669"/>
    <property type="project" value="UniProtKB-SubCell"/>
</dbReference>
<dbReference type="PANTHER" id="PTHR48022:SF2">
    <property type="entry name" value="PLASTIDIC GLUCOSE TRANSPORTER 4"/>
    <property type="match status" value="1"/>
</dbReference>
<dbReference type="InterPro" id="IPR050360">
    <property type="entry name" value="MFS_Sugar_Transporters"/>
</dbReference>
<feature type="transmembrane region" description="Helical" evidence="5">
    <location>
        <begin position="7"/>
        <end position="25"/>
    </location>
</feature>
<organism evidence="6 7">
    <name type="scientific">Aphanomyces astaci</name>
    <name type="common">Crayfish plague agent</name>
    <dbReference type="NCBI Taxonomy" id="112090"/>
    <lineage>
        <taxon>Eukaryota</taxon>
        <taxon>Sar</taxon>
        <taxon>Stramenopiles</taxon>
        <taxon>Oomycota</taxon>
        <taxon>Saprolegniomycetes</taxon>
        <taxon>Saprolegniales</taxon>
        <taxon>Verrucalvaceae</taxon>
        <taxon>Aphanomyces</taxon>
    </lineage>
</organism>
<protein>
    <recommendedName>
        <fullName evidence="8">Major facilitator superfamily (MFS) profile domain-containing protein</fullName>
    </recommendedName>
</protein>
<dbReference type="AlphaFoldDB" id="A0A6A5ACV5"/>
<evidence type="ECO:0000313" key="7">
    <source>
        <dbReference type="Proteomes" id="UP000469452"/>
    </source>
</evidence>
<evidence type="ECO:0000256" key="2">
    <source>
        <dbReference type="ARBA" id="ARBA00022692"/>
    </source>
</evidence>
<dbReference type="Proteomes" id="UP000469452">
    <property type="component" value="Unassembled WGS sequence"/>
</dbReference>
<dbReference type="GO" id="GO:0005351">
    <property type="term" value="F:carbohydrate:proton symporter activity"/>
    <property type="evidence" value="ECO:0007669"/>
    <property type="project" value="TreeGrafter"/>
</dbReference>
<evidence type="ECO:0000256" key="1">
    <source>
        <dbReference type="ARBA" id="ARBA00004141"/>
    </source>
</evidence>
<feature type="transmembrane region" description="Helical" evidence="5">
    <location>
        <begin position="37"/>
        <end position="56"/>
    </location>
</feature>
<evidence type="ECO:0008006" key="8">
    <source>
        <dbReference type="Google" id="ProtNLM"/>
    </source>
</evidence>
<evidence type="ECO:0000256" key="5">
    <source>
        <dbReference type="SAM" id="Phobius"/>
    </source>
</evidence>
<dbReference type="Gene3D" id="1.20.1250.20">
    <property type="entry name" value="MFS general substrate transporter like domains"/>
    <property type="match status" value="1"/>
</dbReference>
<dbReference type="EMBL" id="VJMI01002605">
    <property type="protein sequence ID" value="KAF0775008.1"/>
    <property type="molecule type" value="Genomic_DNA"/>
</dbReference>
<accession>A0A6A5ACV5</accession>
<evidence type="ECO:0000256" key="3">
    <source>
        <dbReference type="ARBA" id="ARBA00022989"/>
    </source>
</evidence>
<dbReference type="InterPro" id="IPR005828">
    <property type="entry name" value="MFS_sugar_transport-like"/>
</dbReference>
<dbReference type="Pfam" id="PF00083">
    <property type="entry name" value="Sugar_tr"/>
    <property type="match status" value="1"/>
</dbReference>
<comment type="subcellular location">
    <subcellularLocation>
        <location evidence="1">Membrane</location>
        <topology evidence="1">Multi-pass membrane protein</topology>
    </subcellularLocation>
</comment>
<comment type="caution">
    <text evidence="6">The sequence shown here is derived from an EMBL/GenBank/DDBJ whole genome shotgun (WGS) entry which is preliminary data.</text>
</comment>
<keyword evidence="4 5" id="KW-0472">Membrane</keyword>
<name>A0A6A5ACV5_APHAT</name>